<comment type="caution">
    <text evidence="2">The sequence shown here is derived from an EMBL/GenBank/DDBJ whole genome shotgun (WGS) entry which is preliminary data.</text>
</comment>
<dbReference type="RefSeq" id="WP_172148927.1">
    <property type="nucleotide sequence ID" value="NZ_BAABID010000010.1"/>
</dbReference>
<dbReference type="Proteomes" id="UP001500956">
    <property type="component" value="Unassembled WGS sequence"/>
</dbReference>
<accession>A0ABP8YII3</accession>
<feature type="transmembrane region" description="Helical" evidence="1">
    <location>
        <begin position="69"/>
        <end position="86"/>
    </location>
</feature>
<evidence type="ECO:0000313" key="3">
    <source>
        <dbReference type="Proteomes" id="UP001500956"/>
    </source>
</evidence>
<feature type="transmembrane region" description="Helical" evidence="1">
    <location>
        <begin position="46"/>
        <end position="63"/>
    </location>
</feature>
<organism evidence="2 3">
    <name type="scientific">Isoptericola chiayiensis</name>
    <dbReference type="NCBI Taxonomy" id="579446"/>
    <lineage>
        <taxon>Bacteria</taxon>
        <taxon>Bacillati</taxon>
        <taxon>Actinomycetota</taxon>
        <taxon>Actinomycetes</taxon>
        <taxon>Micrococcales</taxon>
        <taxon>Promicromonosporaceae</taxon>
        <taxon>Isoptericola</taxon>
    </lineage>
</organism>
<sequence length="108" mass="11582">MFGTLQEIVFIVLAVIVFAVQAYALVDALRRPAAGFTAEGKLSKPIWLVILGVATALGFLGLPPMMLTSYSFLNLIAVVAAIVYLVDVRPRLLSYGTGRGRSRGPSGW</sequence>
<evidence type="ECO:0000313" key="2">
    <source>
        <dbReference type="EMBL" id="GAA4731208.1"/>
    </source>
</evidence>
<evidence type="ECO:0000256" key="1">
    <source>
        <dbReference type="SAM" id="Phobius"/>
    </source>
</evidence>
<keyword evidence="3" id="KW-1185">Reference proteome</keyword>
<keyword evidence="1" id="KW-0812">Transmembrane</keyword>
<protein>
    <submittedName>
        <fullName evidence="2">DUF2516 family protein</fullName>
    </submittedName>
</protein>
<keyword evidence="1" id="KW-0472">Membrane</keyword>
<name>A0ABP8YII3_9MICO</name>
<dbReference type="InterPro" id="IPR019662">
    <property type="entry name" value="DUF2516"/>
</dbReference>
<proteinExistence type="predicted"/>
<dbReference type="EMBL" id="BAABID010000010">
    <property type="protein sequence ID" value="GAA4731208.1"/>
    <property type="molecule type" value="Genomic_DNA"/>
</dbReference>
<dbReference type="Pfam" id="PF10724">
    <property type="entry name" value="DUF2516"/>
    <property type="match status" value="1"/>
</dbReference>
<gene>
    <name evidence="2" type="ORF">GCM10023216_24040</name>
</gene>
<feature type="transmembrane region" description="Helical" evidence="1">
    <location>
        <begin position="6"/>
        <end position="26"/>
    </location>
</feature>
<keyword evidence="1" id="KW-1133">Transmembrane helix</keyword>
<reference evidence="3" key="1">
    <citation type="journal article" date="2019" name="Int. J. Syst. Evol. Microbiol.">
        <title>The Global Catalogue of Microorganisms (GCM) 10K type strain sequencing project: providing services to taxonomists for standard genome sequencing and annotation.</title>
        <authorList>
            <consortium name="The Broad Institute Genomics Platform"/>
            <consortium name="The Broad Institute Genome Sequencing Center for Infectious Disease"/>
            <person name="Wu L."/>
            <person name="Ma J."/>
        </authorList>
    </citation>
    <scope>NUCLEOTIDE SEQUENCE [LARGE SCALE GENOMIC DNA]</scope>
    <source>
        <strain evidence="3">JCM 18063</strain>
    </source>
</reference>